<organism evidence="1 2">
    <name type="scientific">Streptomyces aurantiogriseus</name>
    <dbReference type="NCBI Taxonomy" id="66870"/>
    <lineage>
        <taxon>Bacteria</taxon>
        <taxon>Bacillati</taxon>
        <taxon>Actinomycetota</taxon>
        <taxon>Actinomycetes</taxon>
        <taxon>Kitasatosporales</taxon>
        <taxon>Streptomycetaceae</taxon>
        <taxon>Streptomyces</taxon>
    </lineage>
</organism>
<proteinExistence type="predicted"/>
<protein>
    <recommendedName>
        <fullName evidence="3">DndB-like DNA-sulfur modification-associated protein</fullName>
    </recommendedName>
</protein>
<keyword evidence="2" id="KW-1185">Reference proteome</keyword>
<evidence type="ECO:0000313" key="1">
    <source>
        <dbReference type="EMBL" id="GGQ97098.1"/>
    </source>
</evidence>
<sequence>MRLTMPTGAIEGTQLTVMPFRDDAAVGTMSVPTLVQLVPSPRAEEDPKKLKAASGLVRRHAELRATVQRTLKSSQKGRNVGPYADYIAAGLKGELGAAWSTPPITLWHAGPLAAISDELVPGSGLRTLTVAPGTMVVAIDGETQTTAWHDLYDDPETYGLTHPELARVRVPFELYVDLAPSDARQIFYDRNVQGVAVAKNLAMSMDQRDFGTRLAHVVADSVKVEVDGQRVPFGRLVNASKRQLSRGDREVVTLSALRALVVTAVYGRGGIARSAESVHEDELPAGTRPEEVEAAVVQLLSRLISERFPDFASRSALTAPAVLAGVGIAAHHTMSWSDAASRIGIEQLDRLLGDIRWEREAAYWDGVAAKAGPSGRLNFSGGVRDSGGRVADAVLYPATEAGRQIRGLST</sequence>
<comment type="caution">
    <text evidence="1">The sequence shown here is derived from an EMBL/GenBank/DDBJ whole genome shotgun (WGS) entry which is preliminary data.</text>
</comment>
<dbReference type="EMBL" id="BMSX01000002">
    <property type="protein sequence ID" value="GGQ97098.1"/>
    <property type="molecule type" value="Genomic_DNA"/>
</dbReference>
<reference evidence="1" key="2">
    <citation type="submission" date="2020-09" db="EMBL/GenBank/DDBJ databases">
        <authorList>
            <person name="Sun Q."/>
            <person name="Ohkuma M."/>
        </authorList>
    </citation>
    <scope>NUCLEOTIDE SEQUENCE</scope>
    <source>
        <strain evidence="1">JCM 4346</strain>
    </source>
</reference>
<dbReference type="RefSeq" id="WP_189932590.1">
    <property type="nucleotide sequence ID" value="NZ_BMSX01000002.1"/>
</dbReference>
<dbReference type="Pfam" id="PF14072">
    <property type="entry name" value="DndB"/>
    <property type="match status" value="1"/>
</dbReference>
<gene>
    <name evidence="1" type="ORF">GCM10010251_09980</name>
</gene>
<dbReference type="AlphaFoldDB" id="A0A918BXH1"/>
<dbReference type="InterPro" id="IPR017642">
    <property type="entry name" value="DNA_S_mod_DndB"/>
</dbReference>
<evidence type="ECO:0008006" key="3">
    <source>
        <dbReference type="Google" id="ProtNLM"/>
    </source>
</evidence>
<reference evidence="1" key="1">
    <citation type="journal article" date="2014" name="Int. J. Syst. Evol. Microbiol.">
        <title>Complete genome sequence of Corynebacterium casei LMG S-19264T (=DSM 44701T), isolated from a smear-ripened cheese.</title>
        <authorList>
            <consortium name="US DOE Joint Genome Institute (JGI-PGF)"/>
            <person name="Walter F."/>
            <person name="Albersmeier A."/>
            <person name="Kalinowski J."/>
            <person name="Ruckert C."/>
        </authorList>
    </citation>
    <scope>NUCLEOTIDE SEQUENCE</scope>
    <source>
        <strain evidence="1">JCM 4346</strain>
    </source>
</reference>
<accession>A0A918BXH1</accession>
<name>A0A918BXH1_9ACTN</name>
<dbReference type="Proteomes" id="UP000658320">
    <property type="component" value="Unassembled WGS sequence"/>
</dbReference>
<evidence type="ECO:0000313" key="2">
    <source>
        <dbReference type="Proteomes" id="UP000658320"/>
    </source>
</evidence>